<sequence>MTKGDKLKAEYALLVAKSGGSIESVTCDVLIQDDIQRCVEQVEQFHDANPTKPFVDLVNNAGFCIVSPFEYTSRDDIKRMFDLDFHAYLDMTIATDPAWTIYNAVKAALDSLARALNYELTTSDGVCFTCARPGFVATTGVGPKIMTAIEEYDSTPEAIGFDSLGNAMLLEKGQDSRGTHVYQSMMQKWKAFFKGSTDLETPPEHVAKTVRGPFVGAWIQPYNIVGWDALLGQMARDFWPETIYEWQILKTLT</sequence>
<reference evidence="1" key="1">
    <citation type="submission" date="2022-10" db="EMBL/GenBank/DDBJ databases">
        <title>Culturing micro-colonial fungi from biological soil crusts in the Mojave desert and describing Neophaeococcomyces mojavensis, and introducing the new genera and species Taxawa tesnikishii.</title>
        <authorList>
            <person name="Kurbessoian T."/>
            <person name="Stajich J.E."/>
        </authorList>
    </citation>
    <scope>NUCLEOTIDE SEQUENCE</scope>
    <source>
        <strain evidence="1">JES_112</strain>
    </source>
</reference>
<keyword evidence="2" id="KW-1185">Reference proteome</keyword>
<proteinExistence type="predicted"/>
<comment type="caution">
    <text evidence="1">The sequence shown here is derived from an EMBL/GenBank/DDBJ whole genome shotgun (WGS) entry which is preliminary data.</text>
</comment>
<dbReference type="Proteomes" id="UP001172386">
    <property type="component" value="Unassembled WGS sequence"/>
</dbReference>
<protein>
    <submittedName>
        <fullName evidence="1">Uncharacterized protein</fullName>
    </submittedName>
</protein>
<evidence type="ECO:0000313" key="2">
    <source>
        <dbReference type="Proteomes" id="UP001172386"/>
    </source>
</evidence>
<gene>
    <name evidence="1" type="ORF">H2198_000167</name>
</gene>
<evidence type="ECO:0000313" key="1">
    <source>
        <dbReference type="EMBL" id="KAJ9664516.1"/>
    </source>
</evidence>
<name>A0ACC3AKI1_9EURO</name>
<dbReference type="EMBL" id="JAPDRQ010000002">
    <property type="protein sequence ID" value="KAJ9664516.1"/>
    <property type="molecule type" value="Genomic_DNA"/>
</dbReference>
<organism evidence="1 2">
    <name type="scientific">Neophaeococcomyces mojaviensis</name>
    <dbReference type="NCBI Taxonomy" id="3383035"/>
    <lineage>
        <taxon>Eukaryota</taxon>
        <taxon>Fungi</taxon>
        <taxon>Dikarya</taxon>
        <taxon>Ascomycota</taxon>
        <taxon>Pezizomycotina</taxon>
        <taxon>Eurotiomycetes</taxon>
        <taxon>Chaetothyriomycetidae</taxon>
        <taxon>Chaetothyriales</taxon>
        <taxon>Chaetothyriales incertae sedis</taxon>
        <taxon>Neophaeococcomyces</taxon>
    </lineage>
</organism>
<accession>A0ACC3AKI1</accession>